<reference evidence="2 3" key="1">
    <citation type="submission" date="2016-08" db="EMBL/GenBank/DDBJ databases">
        <title>Novel Firmicute Genomes.</title>
        <authorList>
            <person name="Poppleton D.I."/>
            <person name="Gribaldo S."/>
        </authorList>
    </citation>
    <scope>NUCLEOTIDE SEQUENCE [LARGE SCALE GENOMIC DNA]</scope>
    <source>
        <strain evidence="2 3">RAOx-1</strain>
    </source>
</reference>
<keyword evidence="1" id="KW-1133">Transmembrane helix</keyword>
<feature type="transmembrane region" description="Helical" evidence="1">
    <location>
        <begin position="24"/>
        <end position="45"/>
    </location>
</feature>
<dbReference type="RefSeq" id="WP_120190470.1">
    <property type="nucleotide sequence ID" value="NZ_MCHY01000009.1"/>
</dbReference>
<dbReference type="OrthoDB" id="1795989at2"/>
<name>A0A419SGS1_9BACL</name>
<feature type="transmembrane region" description="Helical" evidence="1">
    <location>
        <begin position="150"/>
        <end position="170"/>
    </location>
</feature>
<keyword evidence="1" id="KW-0472">Membrane</keyword>
<feature type="transmembrane region" description="Helical" evidence="1">
    <location>
        <begin position="182"/>
        <end position="200"/>
    </location>
</feature>
<dbReference type="EMBL" id="MCHY01000009">
    <property type="protein sequence ID" value="RKD22980.1"/>
    <property type="molecule type" value="Genomic_DNA"/>
</dbReference>
<feature type="transmembrane region" description="Helical" evidence="1">
    <location>
        <begin position="105"/>
        <end position="130"/>
    </location>
</feature>
<evidence type="ECO:0000256" key="1">
    <source>
        <dbReference type="SAM" id="Phobius"/>
    </source>
</evidence>
<dbReference type="AlphaFoldDB" id="A0A419SGS1"/>
<feature type="transmembrane region" description="Helical" evidence="1">
    <location>
        <begin position="212"/>
        <end position="234"/>
    </location>
</feature>
<keyword evidence="3" id="KW-1185">Reference proteome</keyword>
<evidence type="ECO:0000313" key="2">
    <source>
        <dbReference type="EMBL" id="RKD22980.1"/>
    </source>
</evidence>
<keyword evidence="1" id="KW-0812">Transmembrane</keyword>
<accession>A0A419SGS1</accession>
<organism evidence="2 3">
    <name type="scientific">Ammoniphilus oxalaticus</name>
    <dbReference type="NCBI Taxonomy" id="66863"/>
    <lineage>
        <taxon>Bacteria</taxon>
        <taxon>Bacillati</taxon>
        <taxon>Bacillota</taxon>
        <taxon>Bacilli</taxon>
        <taxon>Bacillales</taxon>
        <taxon>Paenibacillaceae</taxon>
        <taxon>Aneurinibacillus group</taxon>
        <taxon>Ammoniphilus</taxon>
    </lineage>
</organism>
<gene>
    <name evidence="2" type="ORF">BEP19_12170</name>
</gene>
<proteinExistence type="predicted"/>
<comment type="caution">
    <text evidence="2">The sequence shown here is derived from an EMBL/GenBank/DDBJ whole genome shotgun (WGS) entry which is preliminary data.</text>
</comment>
<protein>
    <submittedName>
        <fullName evidence="2">Uncharacterized protein</fullName>
    </submittedName>
</protein>
<dbReference type="Proteomes" id="UP000284219">
    <property type="component" value="Unassembled WGS sequence"/>
</dbReference>
<feature type="transmembrane region" description="Helical" evidence="1">
    <location>
        <begin position="65"/>
        <end position="84"/>
    </location>
</feature>
<evidence type="ECO:0000313" key="3">
    <source>
        <dbReference type="Proteomes" id="UP000284219"/>
    </source>
</evidence>
<sequence>MSLIEMSLAQTIKKQYRYKLKANIDALSSLIFIQLLAVALSYVGYNDILSDSFHTRVKLKYVSSDIVILFTFIWAVMSAITITTKPFRHHDFTFISNRLSSSLSNLLFLATTTLLGSITALLAGNFLVATQGVVFGFQLYSMPSVWTETLIAYCVTFLYVFLFSSTGYLVGSLFQLHKAMRILLPVLIVGMFLTDATFASELVQFYTEETTFSLLTAKVFCTIALFFTAATVIWNRLEVKS</sequence>